<sequence>MHVLLRNSGKYRMSHRFYTMLFTCLEFTFLTELFIIDVKHLLLPYKRKTFCKRRRRGLKISDLMDIINNKPLIMPDNNKNNLTILYQTHYTIPKQVLNTIFN</sequence>
<keyword evidence="1" id="KW-0472">Membrane</keyword>
<evidence type="ECO:0000313" key="2">
    <source>
        <dbReference type="EMBL" id="CAG9798296.1"/>
    </source>
</evidence>
<evidence type="ECO:0000313" key="3">
    <source>
        <dbReference type="Proteomes" id="UP001153620"/>
    </source>
</evidence>
<gene>
    <name evidence="2" type="ORF">CHIRRI_LOCUS1280</name>
</gene>
<dbReference type="AlphaFoldDB" id="A0A9N9RJJ2"/>
<reference evidence="2" key="1">
    <citation type="submission" date="2022-01" db="EMBL/GenBank/DDBJ databases">
        <authorList>
            <person name="King R."/>
        </authorList>
    </citation>
    <scope>NUCLEOTIDE SEQUENCE</scope>
</reference>
<keyword evidence="1" id="KW-1133">Transmembrane helix</keyword>
<reference evidence="2" key="2">
    <citation type="submission" date="2022-10" db="EMBL/GenBank/DDBJ databases">
        <authorList>
            <consortium name="ENA_rothamsted_submissions"/>
            <consortium name="culmorum"/>
            <person name="King R."/>
        </authorList>
    </citation>
    <scope>NUCLEOTIDE SEQUENCE</scope>
</reference>
<protein>
    <submittedName>
        <fullName evidence="2">Uncharacterized protein</fullName>
    </submittedName>
</protein>
<dbReference type="EMBL" id="OU895877">
    <property type="protein sequence ID" value="CAG9798296.1"/>
    <property type="molecule type" value="Genomic_DNA"/>
</dbReference>
<dbReference type="Proteomes" id="UP001153620">
    <property type="component" value="Chromosome 1"/>
</dbReference>
<proteinExistence type="predicted"/>
<name>A0A9N9RJJ2_9DIPT</name>
<keyword evidence="1" id="KW-0812">Transmembrane</keyword>
<feature type="transmembrane region" description="Helical" evidence="1">
    <location>
        <begin position="20"/>
        <end position="45"/>
    </location>
</feature>
<evidence type="ECO:0000256" key="1">
    <source>
        <dbReference type="SAM" id="Phobius"/>
    </source>
</evidence>
<accession>A0A9N9RJJ2</accession>
<organism evidence="2 3">
    <name type="scientific">Chironomus riparius</name>
    <dbReference type="NCBI Taxonomy" id="315576"/>
    <lineage>
        <taxon>Eukaryota</taxon>
        <taxon>Metazoa</taxon>
        <taxon>Ecdysozoa</taxon>
        <taxon>Arthropoda</taxon>
        <taxon>Hexapoda</taxon>
        <taxon>Insecta</taxon>
        <taxon>Pterygota</taxon>
        <taxon>Neoptera</taxon>
        <taxon>Endopterygota</taxon>
        <taxon>Diptera</taxon>
        <taxon>Nematocera</taxon>
        <taxon>Chironomoidea</taxon>
        <taxon>Chironomidae</taxon>
        <taxon>Chironominae</taxon>
        <taxon>Chironomus</taxon>
    </lineage>
</organism>
<keyword evidence="3" id="KW-1185">Reference proteome</keyword>